<keyword evidence="1" id="KW-0472">Membrane</keyword>
<dbReference type="AlphaFoldDB" id="A0AAU9H8X1"/>
<evidence type="ECO:0000256" key="1">
    <source>
        <dbReference type="SAM" id="Phobius"/>
    </source>
</evidence>
<organism evidence="2 3">
    <name type="scientific">Streptococcus thermophilus</name>
    <dbReference type="NCBI Taxonomy" id="1308"/>
    <lineage>
        <taxon>Bacteria</taxon>
        <taxon>Bacillati</taxon>
        <taxon>Bacillota</taxon>
        <taxon>Bacilli</taxon>
        <taxon>Lactobacillales</taxon>
        <taxon>Streptococcaceae</taxon>
        <taxon>Streptococcus</taxon>
    </lineage>
</organism>
<evidence type="ECO:0000313" key="2">
    <source>
        <dbReference type="EMBL" id="CAD0157619.1"/>
    </source>
</evidence>
<keyword evidence="1 2" id="KW-0812">Transmembrane</keyword>
<keyword evidence="1" id="KW-1133">Transmembrane helix</keyword>
<name>A0AAU9H8X1_STRTR</name>
<sequence length="64" mass="7293">MIDAYNNNITIFLTIITLIFGPDLTSELGMLSLTYLLNIALIEIGLNSKLEKISQKLKKYLRTF</sequence>
<accession>A0AAU9H8X1</accession>
<dbReference type="EMBL" id="LR822030">
    <property type="protein sequence ID" value="CAD0157619.1"/>
    <property type="molecule type" value="Genomic_DNA"/>
</dbReference>
<feature type="transmembrane region" description="Helical" evidence="1">
    <location>
        <begin position="28"/>
        <end position="46"/>
    </location>
</feature>
<dbReference type="Proteomes" id="UP000509120">
    <property type="component" value="Chromosome"/>
</dbReference>
<evidence type="ECO:0000313" key="3">
    <source>
        <dbReference type="Proteomes" id="UP000509120"/>
    </source>
</evidence>
<protein>
    <submittedName>
        <fullName evidence="2">Transmembrane protein</fullName>
    </submittedName>
</protein>
<reference evidence="2 3" key="1">
    <citation type="submission" date="2020-06" db="EMBL/GenBank/DDBJ databases">
        <authorList>
            <person name="Chuat V."/>
        </authorList>
    </citation>
    <scope>NUCLEOTIDE SEQUENCE [LARGE SCALE GENOMIC DNA]</scope>
    <source>
        <strain evidence="2">STH_CIRM_1046</strain>
    </source>
</reference>
<gene>
    <name evidence="2" type="ORF">STHERMO_2059</name>
</gene>
<proteinExistence type="predicted"/>